<accession>R7T928</accession>
<dbReference type="Pfam" id="PF00209">
    <property type="entry name" value="SNF"/>
    <property type="match status" value="1"/>
</dbReference>
<dbReference type="GO" id="GO:0016020">
    <property type="term" value="C:membrane"/>
    <property type="evidence" value="ECO:0007669"/>
    <property type="project" value="InterPro"/>
</dbReference>
<dbReference type="OrthoDB" id="6155318at2759"/>
<sequence>MAIFGISIHAYSELKYNRVYTYPQWAIVLGWMVASSSIFMVPTVAVISTLRGTGSLKERLKHLLLPRLKDHQITPNDLRKPINDELLMNDHMNEPLYNHMNEPLNDHINEPLNDHMNEHINEPLNDHMNEPLNDHMNEHIIEPLNDHMNEPLNDHMNEHIIEPLNDHMNEPWNGHVIYEVDTQETEIIELMKV</sequence>
<keyword evidence="1" id="KW-1133">Transmembrane helix</keyword>
<dbReference type="EnsemblMetazoa" id="CapteT222079">
    <property type="protein sequence ID" value="CapteP222079"/>
    <property type="gene ID" value="CapteG222079"/>
</dbReference>
<dbReference type="PROSITE" id="PS50267">
    <property type="entry name" value="NA_NEUROTRAN_SYMP_3"/>
    <property type="match status" value="1"/>
</dbReference>
<dbReference type="PANTHER" id="PTHR36489:SF1">
    <property type="entry name" value="G-PROTEIN COUPLED RECEPTORS FAMILY 1 PROFILE DOMAIN-CONTAINING PROTEIN"/>
    <property type="match status" value="1"/>
</dbReference>
<keyword evidence="1" id="KW-0812">Transmembrane</keyword>
<proteinExistence type="predicted"/>
<evidence type="ECO:0000313" key="2">
    <source>
        <dbReference type="EMBL" id="ELT90204.1"/>
    </source>
</evidence>
<reference evidence="4" key="1">
    <citation type="submission" date="2012-12" db="EMBL/GenBank/DDBJ databases">
        <authorList>
            <person name="Hellsten U."/>
            <person name="Grimwood J."/>
            <person name="Chapman J.A."/>
            <person name="Shapiro H."/>
            <person name="Aerts A."/>
            <person name="Otillar R.P."/>
            <person name="Terry A.Y."/>
            <person name="Boore J.L."/>
            <person name="Simakov O."/>
            <person name="Marletaz F."/>
            <person name="Cho S.-J."/>
            <person name="Edsinger-Gonzales E."/>
            <person name="Havlak P."/>
            <person name="Kuo D.-H."/>
            <person name="Larsson T."/>
            <person name="Lv J."/>
            <person name="Arendt D."/>
            <person name="Savage R."/>
            <person name="Osoegawa K."/>
            <person name="de Jong P."/>
            <person name="Lindberg D.R."/>
            <person name="Seaver E.C."/>
            <person name="Weisblat D.A."/>
            <person name="Putnam N.H."/>
            <person name="Grigoriev I.V."/>
            <person name="Rokhsar D.S."/>
        </authorList>
    </citation>
    <scope>NUCLEOTIDE SEQUENCE</scope>
    <source>
        <strain evidence="4">I ESC-2004</strain>
    </source>
</reference>
<dbReference type="EMBL" id="AMQN01032063">
    <property type="status" value="NOT_ANNOTATED_CDS"/>
    <property type="molecule type" value="Genomic_DNA"/>
</dbReference>
<keyword evidence="4" id="KW-1185">Reference proteome</keyword>
<reference evidence="2 4" key="2">
    <citation type="journal article" date="2013" name="Nature">
        <title>Insights into bilaterian evolution from three spiralian genomes.</title>
        <authorList>
            <person name="Simakov O."/>
            <person name="Marletaz F."/>
            <person name="Cho S.J."/>
            <person name="Edsinger-Gonzales E."/>
            <person name="Havlak P."/>
            <person name="Hellsten U."/>
            <person name="Kuo D.H."/>
            <person name="Larsson T."/>
            <person name="Lv J."/>
            <person name="Arendt D."/>
            <person name="Savage R."/>
            <person name="Osoegawa K."/>
            <person name="de Jong P."/>
            <person name="Grimwood J."/>
            <person name="Chapman J.A."/>
            <person name="Shapiro H."/>
            <person name="Aerts A."/>
            <person name="Otillar R.P."/>
            <person name="Terry A.Y."/>
            <person name="Boore J.L."/>
            <person name="Grigoriev I.V."/>
            <person name="Lindberg D.R."/>
            <person name="Seaver E.C."/>
            <person name="Weisblat D.A."/>
            <person name="Putnam N.H."/>
            <person name="Rokhsar D.S."/>
        </authorList>
    </citation>
    <scope>NUCLEOTIDE SEQUENCE</scope>
    <source>
        <strain evidence="2 4">I ESC-2004</strain>
    </source>
</reference>
<feature type="transmembrane region" description="Helical" evidence="1">
    <location>
        <begin position="25"/>
        <end position="50"/>
    </location>
</feature>
<evidence type="ECO:0000313" key="4">
    <source>
        <dbReference type="Proteomes" id="UP000014760"/>
    </source>
</evidence>
<dbReference type="InterPro" id="IPR000175">
    <property type="entry name" value="Na/ntran_symport"/>
</dbReference>
<evidence type="ECO:0000256" key="1">
    <source>
        <dbReference type="SAM" id="Phobius"/>
    </source>
</evidence>
<dbReference type="Proteomes" id="UP000014760">
    <property type="component" value="Unassembled WGS sequence"/>
</dbReference>
<reference evidence="3" key="3">
    <citation type="submission" date="2015-06" db="UniProtKB">
        <authorList>
            <consortium name="EnsemblMetazoa"/>
        </authorList>
    </citation>
    <scope>IDENTIFICATION</scope>
</reference>
<name>R7T928_CAPTE</name>
<organism evidence="2">
    <name type="scientific">Capitella teleta</name>
    <name type="common">Polychaete worm</name>
    <dbReference type="NCBI Taxonomy" id="283909"/>
    <lineage>
        <taxon>Eukaryota</taxon>
        <taxon>Metazoa</taxon>
        <taxon>Spiralia</taxon>
        <taxon>Lophotrochozoa</taxon>
        <taxon>Annelida</taxon>
        <taxon>Polychaeta</taxon>
        <taxon>Sedentaria</taxon>
        <taxon>Scolecida</taxon>
        <taxon>Capitellidae</taxon>
        <taxon>Capitella</taxon>
    </lineage>
</organism>
<protein>
    <submittedName>
        <fullName evidence="2 3">Uncharacterized protein</fullName>
    </submittedName>
</protein>
<dbReference type="EMBL" id="KB311019">
    <property type="protein sequence ID" value="ELT90204.1"/>
    <property type="molecule type" value="Genomic_DNA"/>
</dbReference>
<dbReference type="PANTHER" id="PTHR36489">
    <property type="entry name" value="PROTEIN-COUPLED RECEPTOR GPR1, PUTATIVE-RELATED"/>
    <property type="match status" value="1"/>
</dbReference>
<keyword evidence="1" id="KW-0472">Membrane</keyword>
<gene>
    <name evidence="2" type="ORF">CAPTEDRAFT_222079</name>
</gene>
<evidence type="ECO:0000313" key="3">
    <source>
        <dbReference type="EnsemblMetazoa" id="CapteP222079"/>
    </source>
</evidence>
<dbReference type="AlphaFoldDB" id="R7T928"/>
<dbReference type="HOGENOM" id="CLU_1410072_0_0_1"/>